<comment type="caution">
    <text evidence="1">The sequence shown here is derived from an EMBL/GenBank/DDBJ whole genome shotgun (WGS) entry which is preliminary data.</text>
</comment>
<dbReference type="EMBL" id="PHHC01000082">
    <property type="protein sequence ID" value="PPE03791.1"/>
    <property type="molecule type" value="Genomic_DNA"/>
</dbReference>
<evidence type="ECO:0000313" key="1">
    <source>
        <dbReference type="EMBL" id="PPE03791.1"/>
    </source>
</evidence>
<accession>A0A2S5R8Z2</accession>
<reference evidence="1 2" key="1">
    <citation type="submission" date="2017-11" db="EMBL/GenBank/DDBJ databases">
        <title>Comparative genomic analysis of Holospora spp., intranuclear symbionts of paramecia.</title>
        <authorList>
            <person name="Garushyants S.K."/>
            <person name="Beliavskaya A."/>
            <person name="Malko D.B."/>
            <person name="Logacheva M.D."/>
            <person name="Rautian M.S."/>
            <person name="Gelfand M.S."/>
        </authorList>
    </citation>
    <scope>NUCLEOTIDE SEQUENCE [LARGE SCALE GENOMIC DNA]</scope>
    <source>
        <strain evidence="2">02AZ16</strain>
    </source>
</reference>
<dbReference type="Proteomes" id="UP000239425">
    <property type="component" value="Unassembled WGS sequence"/>
</dbReference>
<organism evidence="1 2">
    <name type="scientific">Holospora curviuscula</name>
    <dbReference type="NCBI Taxonomy" id="1082868"/>
    <lineage>
        <taxon>Bacteria</taxon>
        <taxon>Pseudomonadati</taxon>
        <taxon>Pseudomonadota</taxon>
        <taxon>Alphaproteobacteria</taxon>
        <taxon>Holosporales</taxon>
        <taxon>Holosporaceae</taxon>
        <taxon>Holospora</taxon>
    </lineage>
</organism>
<proteinExistence type="predicted"/>
<gene>
    <name evidence="1" type="ORF">HCUR_00806</name>
</gene>
<protein>
    <submittedName>
        <fullName evidence="1">Uncharacterized protein</fullName>
    </submittedName>
</protein>
<sequence>MLVKVLLNLYGGISEGREKFRFIKELCILGIVDNYRISSQEYNISHSITPTWVLILFPLGLLG</sequence>
<dbReference type="AlphaFoldDB" id="A0A2S5R8Z2"/>
<evidence type="ECO:0000313" key="2">
    <source>
        <dbReference type="Proteomes" id="UP000239425"/>
    </source>
</evidence>
<keyword evidence="2" id="KW-1185">Reference proteome</keyword>
<name>A0A2S5R8Z2_9PROT</name>